<sequence>MGYGGDKGVDGVRLVTEVRVGGGYCYYVVAGNVGGAEVDGIGVEEIRKEGLGGEIPKVIQDALDGGAKAYYV</sequence>
<accession>A0A9W7L6C7</accession>
<proteinExistence type="predicted"/>
<name>A0A9W7L6C7_9STRA</name>
<dbReference type="AlphaFoldDB" id="A0A9W7L6C7"/>
<reference evidence="2" key="1">
    <citation type="journal article" date="2023" name="Commun. Biol.">
        <title>Genome analysis of Parmales, the sister group of diatoms, reveals the evolutionary specialization of diatoms from phago-mixotrophs to photoautotrophs.</title>
        <authorList>
            <person name="Ban H."/>
            <person name="Sato S."/>
            <person name="Yoshikawa S."/>
            <person name="Yamada K."/>
            <person name="Nakamura Y."/>
            <person name="Ichinomiya M."/>
            <person name="Sato N."/>
            <person name="Blanc-Mathieu R."/>
            <person name="Endo H."/>
            <person name="Kuwata A."/>
            <person name="Ogata H."/>
        </authorList>
    </citation>
    <scope>NUCLEOTIDE SEQUENCE [LARGE SCALE GENOMIC DNA]</scope>
</reference>
<keyword evidence="2" id="KW-1185">Reference proteome</keyword>
<evidence type="ECO:0000313" key="1">
    <source>
        <dbReference type="EMBL" id="GMI32944.1"/>
    </source>
</evidence>
<dbReference type="EMBL" id="BRYA01000024">
    <property type="protein sequence ID" value="GMI32944.1"/>
    <property type="molecule type" value="Genomic_DNA"/>
</dbReference>
<dbReference type="Proteomes" id="UP001165065">
    <property type="component" value="Unassembled WGS sequence"/>
</dbReference>
<gene>
    <name evidence="1" type="ORF">TrCOL_g2957</name>
</gene>
<protein>
    <submittedName>
        <fullName evidence="1">Uncharacterized protein</fullName>
    </submittedName>
</protein>
<comment type="caution">
    <text evidence="1">The sequence shown here is derived from an EMBL/GenBank/DDBJ whole genome shotgun (WGS) entry which is preliminary data.</text>
</comment>
<evidence type="ECO:0000313" key="2">
    <source>
        <dbReference type="Proteomes" id="UP001165065"/>
    </source>
</evidence>
<organism evidence="1 2">
    <name type="scientific">Triparma columacea</name>
    <dbReference type="NCBI Taxonomy" id="722753"/>
    <lineage>
        <taxon>Eukaryota</taxon>
        <taxon>Sar</taxon>
        <taxon>Stramenopiles</taxon>
        <taxon>Ochrophyta</taxon>
        <taxon>Bolidophyceae</taxon>
        <taxon>Parmales</taxon>
        <taxon>Triparmaceae</taxon>
        <taxon>Triparma</taxon>
    </lineage>
</organism>